<dbReference type="PANTHER" id="PTHR21017">
    <property type="entry name" value="NIPSNAP-RELATED"/>
    <property type="match status" value="1"/>
</dbReference>
<comment type="caution">
    <text evidence="3">The sequence shown here is derived from an EMBL/GenBank/DDBJ whole genome shotgun (WGS) entry which is preliminary data.</text>
</comment>
<protein>
    <submittedName>
        <fullName evidence="3">NIPSNAP family protein</fullName>
    </submittedName>
</protein>
<dbReference type="InterPro" id="IPR011008">
    <property type="entry name" value="Dimeric_a/b-barrel"/>
</dbReference>
<dbReference type="AlphaFoldDB" id="A0A524RMX2"/>
<sequence>MVNQQSKIFQAAPFSPPLEPWKMGNIYEIHTYTVHPGSIPTLIERWQDCIEDRIKISPLAAGWFTTYGSLNQWVHIWPYKDMGERSKLRAEAMKLSNWPPATREMLLHQENSIVVPASFSPLH</sequence>
<evidence type="ECO:0000259" key="2">
    <source>
        <dbReference type="Pfam" id="PF07978"/>
    </source>
</evidence>
<evidence type="ECO:0000256" key="1">
    <source>
        <dbReference type="ARBA" id="ARBA00005291"/>
    </source>
</evidence>
<organism evidence="3 4">
    <name type="scientific">Aphanocapsa feldmannii 277cV</name>
    <dbReference type="NCBI Taxonomy" id="2507553"/>
    <lineage>
        <taxon>Bacteria</taxon>
        <taxon>Bacillati</taxon>
        <taxon>Cyanobacteriota</taxon>
        <taxon>Cyanophyceae</taxon>
        <taxon>Oscillatoriophycideae</taxon>
        <taxon>Chroococcales</taxon>
        <taxon>Microcystaceae</taxon>
        <taxon>Aphanocapsa</taxon>
    </lineage>
</organism>
<dbReference type="InterPro" id="IPR012577">
    <property type="entry name" value="NIPSNAP"/>
</dbReference>
<evidence type="ECO:0000313" key="4">
    <source>
        <dbReference type="Proteomes" id="UP000317990"/>
    </source>
</evidence>
<dbReference type="Gene3D" id="3.30.70.100">
    <property type="match status" value="1"/>
</dbReference>
<name>A0A524RMX2_9CHRO</name>
<feature type="domain" description="NIPSNAP" evidence="2">
    <location>
        <begin position="27"/>
        <end position="121"/>
    </location>
</feature>
<comment type="similarity">
    <text evidence="1">Belongs to the NipSnap family.</text>
</comment>
<gene>
    <name evidence="3" type="ORF">ERJ67_09405</name>
</gene>
<dbReference type="InterPro" id="IPR051557">
    <property type="entry name" value="NipSnap_domain"/>
</dbReference>
<dbReference type="Pfam" id="PF07978">
    <property type="entry name" value="NIPSNAP"/>
    <property type="match status" value="1"/>
</dbReference>
<dbReference type="Proteomes" id="UP000317990">
    <property type="component" value="Unassembled WGS sequence"/>
</dbReference>
<dbReference type="PANTHER" id="PTHR21017:SF17">
    <property type="entry name" value="PROTEIN NIPSNAP"/>
    <property type="match status" value="1"/>
</dbReference>
<accession>A0A524RMX2</accession>
<evidence type="ECO:0000313" key="3">
    <source>
        <dbReference type="EMBL" id="TGG91043.1"/>
    </source>
</evidence>
<dbReference type="SUPFAM" id="SSF54909">
    <property type="entry name" value="Dimeric alpha+beta barrel"/>
    <property type="match status" value="1"/>
</dbReference>
<proteinExistence type="inferred from homology"/>
<dbReference type="EMBL" id="SRMO01000084">
    <property type="protein sequence ID" value="TGG91043.1"/>
    <property type="molecule type" value="Genomic_DNA"/>
</dbReference>
<reference evidence="3 4" key="1">
    <citation type="journal article" date="2019" name="mSystems">
        <title>Life at home and on the roam: Genomic adaptions reflect the dual lifestyle of an intracellular, facultative symbiont.</title>
        <authorList>
            <person name="Burgsdorf I."/>
        </authorList>
    </citation>
    <scope>NUCLEOTIDE SEQUENCE [LARGE SCALE GENOMIC DNA]</scope>
    <source>
        <strain evidence="3">277cV</strain>
    </source>
</reference>